<comment type="caution">
    <text evidence="1">The sequence shown here is derived from an EMBL/GenBank/DDBJ whole genome shotgun (WGS) entry which is preliminary data.</text>
</comment>
<dbReference type="Proteomes" id="UP001156905">
    <property type="component" value="Unassembled WGS sequence"/>
</dbReference>
<name>A0ABQ6B5W8_9BRAD</name>
<reference evidence="2" key="1">
    <citation type="journal article" date="2019" name="Int. J. Syst. Evol. Microbiol.">
        <title>The Global Catalogue of Microorganisms (GCM) 10K type strain sequencing project: providing services to taxonomists for standard genome sequencing and annotation.</title>
        <authorList>
            <consortium name="The Broad Institute Genomics Platform"/>
            <consortium name="The Broad Institute Genome Sequencing Center for Infectious Disease"/>
            <person name="Wu L."/>
            <person name="Ma J."/>
        </authorList>
    </citation>
    <scope>NUCLEOTIDE SEQUENCE [LARGE SCALE GENOMIC DNA]</scope>
    <source>
        <strain evidence="2">NBRC 102520</strain>
    </source>
</reference>
<keyword evidence="2" id="KW-1185">Reference proteome</keyword>
<sequence length="78" mass="8927">MVGNIERNQHAEAAPIDSAMMIARKPLKVPPQIARSFLADMRAYFQATSELTRDEIAAHQLHVLSSYFRRGDKEMRLE</sequence>
<dbReference type="RefSeq" id="WP_284272190.1">
    <property type="nucleotide sequence ID" value="NZ_BSOW01000028.1"/>
</dbReference>
<evidence type="ECO:0000313" key="2">
    <source>
        <dbReference type="Proteomes" id="UP001156905"/>
    </source>
</evidence>
<proteinExistence type="predicted"/>
<protein>
    <submittedName>
        <fullName evidence="1">Uncharacterized protein</fullName>
    </submittedName>
</protein>
<gene>
    <name evidence="1" type="ORF">GCM10007857_65180</name>
</gene>
<organism evidence="1 2">
    <name type="scientific">Bradyrhizobium iriomotense</name>
    <dbReference type="NCBI Taxonomy" id="441950"/>
    <lineage>
        <taxon>Bacteria</taxon>
        <taxon>Pseudomonadati</taxon>
        <taxon>Pseudomonadota</taxon>
        <taxon>Alphaproteobacteria</taxon>
        <taxon>Hyphomicrobiales</taxon>
        <taxon>Nitrobacteraceae</taxon>
        <taxon>Bradyrhizobium</taxon>
    </lineage>
</organism>
<accession>A0ABQ6B5W8</accession>
<evidence type="ECO:0000313" key="1">
    <source>
        <dbReference type="EMBL" id="GLR89804.1"/>
    </source>
</evidence>
<dbReference type="EMBL" id="BSOW01000028">
    <property type="protein sequence ID" value="GLR89804.1"/>
    <property type="molecule type" value="Genomic_DNA"/>
</dbReference>